<dbReference type="Proteomes" id="UP001652661">
    <property type="component" value="Chromosome 2L"/>
</dbReference>
<keyword evidence="1" id="KW-0175">Coiled coil</keyword>
<accession>A0A6P4HU40</accession>
<evidence type="ECO:0000313" key="4">
    <source>
        <dbReference type="Proteomes" id="UP001652661"/>
    </source>
</evidence>
<feature type="coiled-coil region" evidence="1">
    <location>
        <begin position="99"/>
        <end position="208"/>
    </location>
</feature>
<gene>
    <name evidence="5" type="primary">LOC108072499</name>
</gene>
<sequence length="387" mass="41403">MHLTKPTLLLLALTISAGCVSSTPHPGLLEGLWDELGKTGQTIVSGLVEATKNGSAIAEDLAGSLKNSTSKFVEQTAQFADQIASALHAAVSQALQDFSAALRANIADLKDAIARVSSRVKRQALQDALAGLQGINASVSDLEIALQNITDQLEQKKEQYGAEIQQTWNNWGAAQLERVDQETNGVGVEEAQEILDELENRYAGYLHSCLEEQQVRLATYEQEVHTTVARYQNATNDLIAQIEICQQSNSGPISCRIAIKKALKAIQSAPRDLLNLRLKGLKLLAVNLDAAGCVGQTLAEHALERPSVERQLDEIIKRYQEQGASSSSENEDDSGSDEGSAGGSSSEEEASSESKESSEEAASSESNESSEEASSNENSEEEASSST</sequence>
<dbReference type="GeneID" id="108072499"/>
<dbReference type="RefSeq" id="XP_017019155.1">
    <property type="nucleotide sequence ID" value="XM_017163666.2"/>
</dbReference>
<name>A0A6P4HU40_DROKI</name>
<dbReference type="OrthoDB" id="8058591at2759"/>
<evidence type="ECO:0000256" key="2">
    <source>
        <dbReference type="SAM" id="MobiDB-lite"/>
    </source>
</evidence>
<organism evidence="4 5">
    <name type="scientific">Drosophila kikkawai</name>
    <name type="common">Fruit fly</name>
    <dbReference type="NCBI Taxonomy" id="30033"/>
    <lineage>
        <taxon>Eukaryota</taxon>
        <taxon>Metazoa</taxon>
        <taxon>Ecdysozoa</taxon>
        <taxon>Arthropoda</taxon>
        <taxon>Hexapoda</taxon>
        <taxon>Insecta</taxon>
        <taxon>Pterygota</taxon>
        <taxon>Neoptera</taxon>
        <taxon>Endopterygota</taxon>
        <taxon>Diptera</taxon>
        <taxon>Brachycera</taxon>
        <taxon>Muscomorpha</taxon>
        <taxon>Ephydroidea</taxon>
        <taxon>Drosophilidae</taxon>
        <taxon>Drosophila</taxon>
        <taxon>Sophophora</taxon>
    </lineage>
</organism>
<reference evidence="5" key="2">
    <citation type="submission" date="2025-08" db="UniProtKB">
        <authorList>
            <consortium name="RefSeq"/>
        </authorList>
    </citation>
    <scope>IDENTIFICATION</scope>
    <source>
        <strain evidence="5">14028-0561.14</strain>
        <tissue evidence="5">Whole fly</tissue>
    </source>
</reference>
<dbReference type="PROSITE" id="PS51257">
    <property type="entry name" value="PROKAR_LIPOPROTEIN"/>
    <property type="match status" value="1"/>
</dbReference>
<proteinExistence type="predicted"/>
<protein>
    <submittedName>
        <fullName evidence="5">Peptidoglycan DL-endopeptidase CwlO</fullName>
    </submittedName>
</protein>
<keyword evidence="3" id="KW-0732">Signal</keyword>
<feature type="chain" id="PRO_5028055678" evidence="3">
    <location>
        <begin position="23"/>
        <end position="387"/>
    </location>
</feature>
<dbReference type="OMA" id="VKYHNAT"/>
<keyword evidence="4" id="KW-1185">Reference proteome</keyword>
<evidence type="ECO:0000256" key="1">
    <source>
        <dbReference type="SAM" id="Coils"/>
    </source>
</evidence>
<feature type="signal peptide" evidence="3">
    <location>
        <begin position="1"/>
        <end position="22"/>
    </location>
</feature>
<dbReference type="AlphaFoldDB" id="A0A6P4HU40"/>
<feature type="region of interest" description="Disordered" evidence="2">
    <location>
        <begin position="320"/>
        <end position="387"/>
    </location>
</feature>
<evidence type="ECO:0000313" key="5">
    <source>
        <dbReference type="RefSeq" id="XP_017019155.1"/>
    </source>
</evidence>
<feature type="compositionally biased region" description="Low complexity" evidence="2">
    <location>
        <begin position="360"/>
        <end position="377"/>
    </location>
</feature>
<reference evidence="4" key="1">
    <citation type="submission" date="2025-05" db="UniProtKB">
        <authorList>
            <consortium name="RefSeq"/>
        </authorList>
    </citation>
    <scope>NUCLEOTIDE SEQUENCE [LARGE SCALE GENOMIC DNA]</scope>
    <source>
        <strain evidence="4">14028-0561.14</strain>
    </source>
</reference>
<evidence type="ECO:0000256" key="3">
    <source>
        <dbReference type="SAM" id="SignalP"/>
    </source>
</evidence>
<feature type="compositionally biased region" description="Acidic residues" evidence="2">
    <location>
        <begin position="378"/>
        <end position="387"/>
    </location>
</feature>